<evidence type="ECO:0000256" key="7">
    <source>
        <dbReference type="ARBA" id="ARBA00022989"/>
    </source>
</evidence>
<evidence type="ECO:0000313" key="13">
    <source>
        <dbReference type="Proteomes" id="UP000183997"/>
    </source>
</evidence>
<keyword evidence="3" id="KW-1003">Cell membrane</keyword>
<dbReference type="InterPro" id="IPR039421">
    <property type="entry name" value="Type_1_exporter"/>
</dbReference>
<dbReference type="InterPro" id="IPR003439">
    <property type="entry name" value="ABC_transporter-like_ATP-bd"/>
</dbReference>
<feature type="transmembrane region" description="Helical" evidence="9">
    <location>
        <begin position="129"/>
        <end position="151"/>
    </location>
</feature>
<dbReference type="InterPro" id="IPR017871">
    <property type="entry name" value="ABC_transporter-like_CS"/>
</dbReference>
<evidence type="ECO:0000256" key="3">
    <source>
        <dbReference type="ARBA" id="ARBA00022475"/>
    </source>
</evidence>
<comment type="subcellular location">
    <subcellularLocation>
        <location evidence="1">Cell membrane</location>
        <topology evidence="1">Multi-pass membrane protein</topology>
    </subcellularLocation>
</comment>
<evidence type="ECO:0000313" key="12">
    <source>
        <dbReference type="EMBL" id="SHK02748.1"/>
    </source>
</evidence>
<keyword evidence="13" id="KW-1185">Reference proteome</keyword>
<keyword evidence="2" id="KW-0813">Transport</keyword>
<dbReference type="OrthoDB" id="9771903at2"/>
<dbReference type="CDD" id="cd18585">
    <property type="entry name" value="ABC_6TM_CydC"/>
    <property type="match status" value="1"/>
</dbReference>
<evidence type="ECO:0000256" key="9">
    <source>
        <dbReference type="SAM" id="Phobius"/>
    </source>
</evidence>
<evidence type="ECO:0000259" key="10">
    <source>
        <dbReference type="PROSITE" id="PS50893"/>
    </source>
</evidence>
<dbReference type="Pfam" id="PF00005">
    <property type="entry name" value="ABC_tran"/>
    <property type="match status" value="1"/>
</dbReference>
<dbReference type="AlphaFoldDB" id="A0A1M6P499"/>
<dbReference type="SUPFAM" id="SSF52540">
    <property type="entry name" value="P-loop containing nucleoside triphosphate hydrolases"/>
    <property type="match status" value="1"/>
</dbReference>
<dbReference type="InterPro" id="IPR003593">
    <property type="entry name" value="AAA+_ATPase"/>
</dbReference>
<evidence type="ECO:0000256" key="4">
    <source>
        <dbReference type="ARBA" id="ARBA00022692"/>
    </source>
</evidence>
<sequence>MSDFLRLVKLVSPYWQRMLWAVLLGFLTVGSNIGLLTTSAYLISKAALHPSVAELMVAIVGVRFFGIARAVFRYLERYFSHDVTFRLLSQLRVWFYQAMEPLAPARLQIQHSGDLLSRIVSDVEVLKNFYLRVLAPPLVAVLILVLMITFYSQFAVKLTYLYLFFFVVAGLILPLGVRLRGRGLGRQMVAVRAQMNARLVDSIQGMTEIIAYGQRQAIQENVSQISGKLISLQGKTAVLSGLANSLNGLTMHLALWSILVLSIPLVTTGEIKEVYLAVLALGVLSSFEAVGNLPLTFHYLEESLAAAKRLFSITATKPTVSNPMLPTSVPDSFDLHTKGLSFSYDRDKTYALQNINLAIPQGGRVAVVGPSGAGKSTLVNLLLRFWDYQQGSIYLGGRNIKELQPEELRQLIAVVAQRTHLFNTTIRENLLLAKPTATAEELADVVHRARLDDFIQELPNGDQTYIGEGGFKLSGGQRQRIAIARALLKDAPILILDEATAGLDAVTEREVMSAIDELMQGRTCLMLTHRLTGLERMDQILVLDEGKLAEQGTHRELLQRKGLYYRMWELSRQIEQ</sequence>
<dbReference type="EMBL" id="FRAR01000005">
    <property type="protein sequence ID" value="SHK02748.1"/>
    <property type="molecule type" value="Genomic_DNA"/>
</dbReference>
<evidence type="ECO:0000256" key="1">
    <source>
        <dbReference type="ARBA" id="ARBA00004651"/>
    </source>
</evidence>
<dbReference type="Proteomes" id="UP000183997">
    <property type="component" value="Unassembled WGS sequence"/>
</dbReference>
<dbReference type="SMART" id="SM00382">
    <property type="entry name" value="AAA"/>
    <property type="match status" value="1"/>
</dbReference>
<dbReference type="GO" id="GO:0045454">
    <property type="term" value="P:cell redox homeostasis"/>
    <property type="evidence" value="ECO:0007669"/>
    <property type="project" value="InterPro"/>
</dbReference>
<evidence type="ECO:0000256" key="6">
    <source>
        <dbReference type="ARBA" id="ARBA00022840"/>
    </source>
</evidence>
<keyword evidence="4 9" id="KW-0812">Transmembrane</keyword>
<dbReference type="PROSITE" id="PS00211">
    <property type="entry name" value="ABC_TRANSPORTER_1"/>
    <property type="match status" value="1"/>
</dbReference>
<feature type="domain" description="ABC transporter" evidence="10">
    <location>
        <begin position="335"/>
        <end position="570"/>
    </location>
</feature>
<dbReference type="SUPFAM" id="SSF90123">
    <property type="entry name" value="ABC transporter transmembrane region"/>
    <property type="match status" value="1"/>
</dbReference>
<gene>
    <name evidence="12" type="ORF">SAMN02745123_00454</name>
</gene>
<feature type="transmembrane region" description="Helical" evidence="9">
    <location>
        <begin position="158"/>
        <end position="177"/>
    </location>
</feature>
<feature type="transmembrane region" description="Helical" evidence="9">
    <location>
        <begin position="55"/>
        <end position="75"/>
    </location>
</feature>
<dbReference type="GO" id="GO:0016887">
    <property type="term" value="F:ATP hydrolysis activity"/>
    <property type="evidence" value="ECO:0007669"/>
    <property type="project" value="InterPro"/>
</dbReference>
<proteinExistence type="predicted"/>
<keyword evidence="5" id="KW-0547">Nucleotide-binding</keyword>
<organism evidence="12 13">
    <name type="scientific">Desulforamulus aeronauticus DSM 10349</name>
    <dbReference type="NCBI Taxonomy" id="1121421"/>
    <lineage>
        <taxon>Bacteria</taxon>
        <taxon>Bacillati</taxon>
        <taxon>Bacillota</taxon>
        <taxon>Clostridia</taxon>
        <taxon>Eubacteriales</taxon>
        <taxon>Peptococcaceae</taxon>
        <taxon>Desulforamulus</taxon>
    </lineage>
</organism>
<evidence type="ECO:0000256" key="8">
    <source>
        <dbReference type="ARBA" id="ARBA00023136"/>
    </source>
</evidence>
<accession>A0A1M6P499</accession>
<protein>
    <submittedName>
        <fullName evidence="12">ATP-binding cassette, subfamily C, CydC</fullName>
    </submittedName>
</protein>
<dbReference type="GO" id="GO:0005524">
    <property type="term" value="F:ATP binding"/>
    <property type="evidence" value="ECO:0007669"/>
    <property type="project" value="UniProtKB-KW"/>
</dbReference>
<dbReference type="FunFam" id="3.40.50.300:FF:000221">
    <property type="entry name" value="Multidrug ABC transporter ATP-binding protein"/>
    <property type="match status" value="1"/>
</dbReference>
<keyword evidence="7 9" id="KW-1133">Transmembrane helix</keyword>
<dbReference type="InterPro" id="IPR027417">
    <property type="entry name" value="P-loop_NTPase"/>
</dbReference>
<dbReference type="Pfam" id="PF00664">
    <property type="entry name" value="ABC_membrane"/>
    <property type="match status" value="1"/>
</dbReference>
<name>A0A1M6P499_9FIRM</name>
<keyword evidence="6 12" id="KW-0067">ATP-binding</keyword>
<dbReference type="Gene3D" id="3.40.50.300">
    <property type="entry name" value="P-loop containing nucleotide triphosphate hydrolases"/>
    <property type="match status" value="1"/>
</dbReference>
<feature type="transmembrane region" description="Helical" evidence="9">
    <location>
        <begin position="20"/>
        <end position="43"/>
    </location>
</feature>
<feature type="transmembrane region" description="Helical" evidence="9">
    <location>
        <begin position="249"/>
        <end position="267"/>
    </location>
</feature>
<reference evidence="13" key="1">
    <citation type="submission" date="2016-11" db="EMBL/GenBank/DDBJ databases">
        <authorList>
            <person name="Varghese N."/>
            <person name="Submissions S."/>
        </authorList>
    </citation>
    <scope>NUCLEOTIDE SEQUENCE [LARGE SCALE GENOMIC DNA]</scope>
    <source>
        <strain evidence="13">DSM 10349</strain>
    </source>
</reference>
<dbReference type="InterPro" id="IPR011527">
    <property type="entry name" value="ABC1_TM_dom"/>
</dbReference>
<dbReference type="GO" id="GO:0005886">
    <property type="term" value="C:plasma membrane"/>
    <property type="evidence" value="ECO:0007669"/>
    <property type="project" value="UniProtKB-SubCell"/>
</dbReference>
<dbReference type="InterPro" id="IPR014223">
    <property type="entry name" value="ABC_CydC/D"/>
</dbReference>
<dbReference type="NCBIfam" id="TIGR02868">
    <property type="entry name" value="CydC"/>
    <property type="match status" value="1"/>
</dbReference>
<dbReference type="GO" id="GO:0015421">
    <property type="term" value="F:ABC-type oligopeptide transporter activity"/>
    <property type="evidence" value="ECO:0007669"/>
    <property type="project" value="TreeGrafter"/>
</dbReference>
<evidence type="ECO:0000256" key="2">
    <source>
        <dbReference type="ARBA" id="ARBA00022448"/>
    </source>
</evidence>
<dbReference type="Gene3D" id="1.20.1560.10">
    <property type="entry name" value="ABC transporter type 1, transmembrane domain"/>
    <property type="match status" value="1"/>
</dbReference>
<dbReference type="STRING" id="1121421.SAMN02745123_00454"/>
<dbReference type="PANTHER" id="PTHR43394:SF1">
    <property type="entry name" value="ATP-BINDING CASSETTE SUB-FAMILY B MEMBER 10, MITOCHONDRIAL"/>
    <property type="match status" value="1"/>
</dbReference>
<dbReference type="PANTHER" id="PTHR43394">
    <property type="entry name" value="ATP-DEPENDENT PERMEASE MDL1, MITOCHONDRIAL"/>
    <property type="match status" value="1"/>
</dbReference>
<feature type="domain" description="ABC transmembrane type-1" evidence="11">
    <location>
        <begin position="19"/>
        <end position="302"/>
    </location>
</feature>
<dbReference type="GO" id="GO:0034775">
    <property type="term" value="P:glutathione transmembrane transport"/>
    <property type="evidence" value="ECO:0007669"/>
    <property type="project" value="InterPro"/>
</dbReference>
<dbReference type="PROSITE" id="PS50893">
    <property type="entry name" value="ABC_TRANSPORTER_2"/>
    <property type="match status" value="1"/>
</dbReference>
<dbReference type="InterPro" id="IPR036640">
    <property type="entry name" value="ABC1_TM_sf"/>
</dbReference>
<dbReference type="RefSeq" id="WP_072910654.1">
    <property type="nucleotide sequence ID" value="NZ_FRAR01000005.1"/>
</dbReference>
<keyword evidence="8 9" id="KW-0472">Membrane</keyword>
<evidence type="ECO:0000259" key="11">
    <source>
        <dbReference type="PROSITE" id="PS50929"/>
    </source>
</evidence>
<dbReference type="PROSITE" id="PS50929">
    <property type="entry name" value="ABC_TM1F"/>
    <property type="match status" value="1"/>
</dbReference>
<evidence type="ECO:0000256" key="5">
    <source>
        <dbReference type="ARBA" id="ARBA00022741"/>
    </source>
</evidence>